<feature type="compositionally biased region" description="Polar residues" evidence="1">
    <location>
        <begin position="49"/>
        <end position="68"/>
    </location>
</feature>
<name>A0A917QE17_9NOCA</name>
<reference evidence="3" key="2">
    <citation type="submission" date="2020-09" db="EMBL/GenBank/DDBJ databases">
        <authorList>
            <person name="Sun Q."/>
            <person name="Zhou Y."/>
        </authorList>
    </citation>
    <scope>NUCLEOTIDE SEQUENCE</scope>
    <source>
        <strain evidence="3">CGMCC 4.7278</strain>
    </source>
</reference>
<feature type="region of interest" description="Disordered" evidence="1">
    <location>
        <begin position="33"/>
        <end position="74"/>
    </location>
</feature>
<dbReference type="Proteomes" id="UP000612956">
    <property type="component" value="Unassembled WGS sequence"/>
</dbReference>
<reference evidence="3" key="1">
    <citation type="journal article" date="2014" name="Int. J. Syst. Evol. Microbiol.">
        <title>Complete genome sequence of Corynebacterium casei LMG S-19264T (=DSM 44701T), isolated from a smear-ripened cheese.</title>
        <authorList>
            <consortium name="US DOE Joint Genome Institute (JGI-PGF)"/>
            <person name="Walter F."/>
            <person name="Albersmeier A."/>
            <person name="Kalinowski J."/>
            <person name="Ruckert C."/>
        </authorList>
    </citation>
    <scope>NUCLEOTIDE SEQUENCE</scope>
    <source>
        <strain evidence="3">CGMCC 4.7278</strain>
    </source>
</reference>
<dbReference type="AlphaFoldDB" id="A0A917QE17"/>
<dbReference type="EMBL" id="BMMW01000002">
    <property type="protein sequence ID" value="GGK46026.1"/>
    <property type="molecule type" value="Genomic_DNA"/>
</dbReference>
<organism evidence="3 4">
    <name type="scientific">Nocardia camponoti</name>
    <dbReference type="NCBI Taxonomy" id="1616106"/>
    <lineage>
        <taxon>Bacteria</taxon>
        <taxon>Bacillati</taxon>
        <taxon>Actinomycetota</taxon>
        <taxon>Actinomycetes</taxon>
        <taxon>Mycobacteriales</taxon>
        <taxon>Nocardiaceae</taxon>
        <taxon>Nocardia</taxon>
    </lineage>
</organism>
<comment type="caution">
    <text evidence="3">The sequence shown here is derived from an EMBL/GenBank/DDBJ whole genome shotgun (WGS) entry which is preliminary data.</text>
</comment>
<evidence type="ECO:0000313" key="3">
    <source>
        <dbReference type="EMBL" id="GGK46026.1"/>
    </source>
</evidence>
<feature type="signal peptide" evidence="2">
    <location>
        <begin position="1"/>
        <end position="30"/>
    </location>
</feature>
<evidence type="ECO:0008006" key="5">
    <source>
        <dbReference type="Google" id="ProtNLM"/>
    </source>
</evidence>
<accession>A0A917QE17</accession>
<feature type="chain" id="PRO_5037617524" description="DUF732 domain-containing protein" evidence="2">
    <location>
        <begin position="31"/>
        <end position="107"/>
    </location>
</feature>
<keyword evidence="4" id="KW-1185">Reference proteome</keyword>
<evidence type="ECO:0000256" key="1">
    <source>
        <dbReference type="SAM" id="MobiDB-lite"/>
    </source>
</evidence>
<sequence>MSARSIIVTVSGAVLISVGAGLTAAPTALAAPVPPVAPSAPAAPGDYPLNSQGTQRNTPQQQPGAGNRQSEKVEKLGGGVATEVIDLVTGIIKCGLNLATDSVPCSL</sequence>
<evidence type="ECO:0000313" key="4">
    <source>
        <dbReference type="Proteomes" id="UP000612956"/>
    </source>
</evidence>
<dbReference type="RefSeq" id="WP_188828365.1">
    <property type="nucleotide sequence ID" value="NZ_BMMW01000002.1"/>
</dbReference>
<evidence type="ECO:0000256" key="2">
    <source>
        <dbReference type="SAM" id="SignalP"/>
    </source>
</evidence>
<gene>
    <name evidence="3" type="ORF">GCM10011591_16820</name>
</gene>
<protein>
    <recommendedName>
        <fullName evidence="5">DUF732 domain-containing protein</fullName>
    </recommendedName>
</protein>
<keyword evidence="2" id="KW-0732">Signal</keyword>
<proteinExistence type="predicted"/>